<keyword evidence="12" id="KW-1185">Reference proteome</keyword>
<organism evidence="11 12">
    <name type="scientific">Lacisediminihabitans profunda</name>
    <dbReference type="NCBI Taxonomy" id="2594790"/>
    <lineage>
        <taxon>Bacteria</taxon>
        <taxon>Bacillati</taxon>
        <taxon>Actinomycetota</taxon>
        <taxon>Actinomycetes</taxon>
        <taxon>Micrococcales</taxon>
        <taxon>Microbacteriaceae</taxon>
        <taxon>Lacisediminihabitans</taxon>
    </lineage>
</organism>
<dbReference type="InterPro" id="IPR001173">
    <property type="entry name" value="Glyco_trans_2-like"/>
</dbReference>
<dbReference type="CDD" id="cd00761">
    <property type="entry name" value="Glyco_tranf_GTA_type"/>
    <property type="match status" value="1"/>
</dbReference>
<evidence type="ECO:0000259" key="10">
    <source>
        <dbReference type="Pfam" id="PF00535"/>
    </source>
</evidence>
<evidence type="ECO:0000256" key="2">
    <source>
        <dbReference type="ARBA" id="ARBA00022475"/>
    </source>
</evidence>
<reference evidence="11 12" key="1">
    <citation type="submission" date="2019-08" db="EMBL/GenBank/DDBJ databases">
        <title>Bacterial whole genome sequence for Glaciihabitans sp. CHu50b-6-2.</title>
        <authorList>
            <person name="Jin L."/>
        </authorList>
    </citation>
    <scope>NUCLEOTIDE SEQUENCE [LARGE SCALE GENOMIC DNA]</scope>
    <source>
        <strain evidence="11 12">CHu50b-6-2</strain>
    </source>
</reference>
<proteinExistence type="inferred from homology"/>
<evidence type="ECO:0000256" key="1">
    <source>
        <dbReference type="ARBA" id="ARBA00004236"/>
    </source>
</evidence>
<dbReference type="PANTHER" id="PTHR43646">
    <property type="entry name" value="GLYCOSYLTRANSFERASE"/>
    <property type="match status" value="1"/>
</dbReference>
<name>A0A5C8ULV8_9MICO</name>
<evidence type="ECO:0000256" key="8">
    <source>
        <dbReference type="ARBA" id="ARBA00038120"/>
    </source>
</evidence>
<dbReference type="AlphaFoldDB" id="A0A5C8ULV8"/>
<keyword evidence="3" id="KW-0328">Glycosyltransferase</keyword>
<comment type="pathway">
    <text evidence="7">Carotenoid biosynthesis; staphyloxanthin biosynthesis; staphyloxanthin from farnesyl diphosphate: step 4/5.</text>
</comment>
<sequence length="341" mass="38227">MTQSTGDDSRETTSVDVTVIIPTLNGEKYLDRILRMIDAQDFDGTVEVLVIDSGSTDRTLEIVGSHAGVRLHVIPNSEFGHGKTRNLAARLAWGRNLVFLTQDAVPLTTGWLRELTDPLRADGLDAVAVLGKQIPRADCFPLQKYEIDAVFARFGPDSAPTVYQRGETEPTAQEMDLLAFYSDVNSATRRDFLLDVIPYQDLRYSEDMAFGRDLIAAGYRKAYAPGGSVEHSNDLTLREFGKRVFDETLALRRLDENAARYGTGKQVLRAGYDILRDSVRIVRDDRYPLGAKLRWLVVNPFYHLAKWGNYRRALSVRLDDHRAIGAHSLEHEKTRDARGGG</sequence>
<comment type="caution">
    <text evidence="11">The sequence shown here is derived from an EMBL/GenBank/DDBJ whole genome shotgun (WGS) entry which is preliminary data.</text>
</comment>
<dbReference type="EMBL" id="VRMG01000011">
    <property type="protein sequence ID" value="TXN28791.1"/>
    <property type="molecule type" value="Genomic_DNA"/>
</dbReference>
<dbReference type="InterPro" id="IPR029044">
    <property type="entry name" value="Nucleotide-diphossugar_trans"/>
</dbReference>
<dbReference type="RefSeq" id="WP_147784788.1">
    <property type="nucleotide sequence ID" value="NZ_VRMG01000011.1"/>
</dbReference>
<evidence type="ECO:0000313" key="12">
    <source>
        <dbReference type="Proteomes" id="UP000321379"/>
    </source>
</evidence>
<comment type="similarity">
    <text evidence="8">Belongs to the glycosyltransferase 2 family. CrtQ subfamily.</text>
</comment>
<evidence type="ECO:0000256" key="9">
    <source>
        <dbReference type="ARBA" id="ARBA00040345"/>
    </source>
</evidence>
<dbReference type="Gene3D" id="3.90.550.10">
    <property type="entry name" value="Spore Coat Polysaccharide Biosynthesis Protein SpsA, Chain A"/>
    <property type="match status" value="1"/>
</dbReference>
<keyword evidence="2" id="KW-1003">Cell membrane</keyword>
<keyword evidence="5" id="KW-0472">Membrane</keyword>
<comment type="subcellular location">
    <subcellularLocation>
        <location evidence="1">Cell membrane</location>
    </subcellularLocation>
</comment>
<accession>A0A5C8ULV8</accession>
<evidence type="ECO:0000256" key="4">
    <source>
        <dbReference type="ARBA" id="ARBA00022679"/>
    </source>
</evidence>
<feature type="domain" description="Glycosyltransferase 2-like" evidence="10">
    <location>
        <begin position="18"/>
        <end position="192"/>
    </location>
</feature>
<protein>
    <recommendedName>
        <fullName evidence="9">4,4'-diaponeurosporenoate glycosyltransferase</fullName>
    </recommendedName>
</protein>
<gene>
    <name evidence="11" type="ORF">FVP33_16505</name>
</gene>
<keyword evidence="4 11" id="KW-0808">Transferase</keyword>
<dbReference type="GO" id="GO:0016757">
    <property type="term" value="F:glycosyltransferase activity"/>
    <property type="evidence" value="ECO:0007669"/>
    <property type="project" value="UniProtKB-KW"/>
</dbReference>
<dbReference type="PANTHER" id="PTHR43646:SF2">
    <property type="entry name" value="GLYCOSYLTRANSFERASE 2-LIKE DOMAIN-CONTAINING PROTEIN"/>
    <property type="match status" value="1"/>
</dbReference>
<dbReference type="Pfam" id="PF00535">
    <property type="entry name" value="Glycos_transf_2"/>
    <property type="match status" value="1"/>
</dbReference>
<evidence type="ECO:0000313" key="11">
    <source>
        <dbReference type="EMBL" id="TXN28791.1"/>
    </source>
</evidence>
<comment type="function">
    <text evidence="6">Catalyzes the glycosylation of 4,4'-diaponeurosporenoate, i.e. the esterification of glucose at the C1'' position with the carboxyl group of 4,4'-diaponeurosporenic acid, to form glycosyl-4,4'-diaponeurosporenoate. This is a step in the biosynthesis of staphyloxanthin, an orange pigment present in most staphylococci strains.</text>
</comment>
<evidence type="ECO:0000256" key="6">
    <source>
        <dbReference type="ARBA" id="ARBA00037281"/>
    </source>
</evidence>
<evidence type="ECO:0000256" key="7">
    <source>
        <dbReference type="ARBA" id="ARBA00037904"/>
    </source>
</evidence>
<evidence type="ECO:0000256" key="5">
    <source>
        <dbReference type="ARBA" id="ARBA00023136"/>
    </source>
</evidence>
<dbReference type="Proteomes" id="UP000321379">
    <property type="component" value="Unassembled WGS sequence"/>
</dbReference>
<evidence type="ECO:0000256" key="3">
    <source>
        <dbReference type="ARBA" id="ARBA00022676"/>
    </source>
</evidence>
<dbReference type="SUPFAM" id="SSF53448">
    <property type="entry name" value="Nucleotide-diphospho-sugar transferases"/>
    <property type="match status" value="1"/>
</dbReference>
<dbReference type="GO" id="GO:0005886">
    <property type="term" value="C:plasma membrane"/>
    <property type="evidence" value="ECO:0007669"/>
    <property type="project" value="UniProtKB-SubCell"/>
</dbReference>